<accession>A0A2J6R968</accession>
<dbReference type="Proteomes" id="UP000235786">
    <property type="component" value="Unassembled WGS sequence"/>
</dbReference>
<protein>
    <recommendedName>
        <fullName evidence="5">Mitochondrial cardiolipin hydrolase</fullName>
    </recommendedName>
</protein>
<dbReference type="Pfam" id="PF13091">
    <property type="entry name" value="PLDc_2"/>
    <property type="match status" value="2"/>
</dbReference>
<feature type="region of interest" description="Disordered" evidence="6">
    <location>
        <begin position="1"/>
        <end position="73"/>
    </location>
</feature>
<dbReference type="InterPro" id="IPR051406">
    <property type="entry name" value="PLD_domain"/>
</dbReference>
<organism evidence="8 9">
    <name type="scientific">Hyaloscypha variabilis (strain UAMH 11265 / GT02V1 / F)</name>
    <name type="common">Meliniomyces variabilis</name>
    <dbReference type="NCBI Taxonomy" id="1149755"/>
    <lineage>
        <taxon>Eukaryota</taxon>
        <taxon>Fungi</taxon>
        <taxon>Dikarya</taxon>
        <taxon>Ascomycota</taxon>
        <taxon>Pezizomycotina</taxon>
        <taxon>Leotiomycetes</taxon>
        <taxon>Helotiales</taxon>
        <taxon>Hyaloscyphaceae</taxon>
        <taxon>Hyaloscypha</taxon>
        <taxon>Hyaloscypha variabilis</taxon>
    </lineage>
</organism>
<reference evidence="8 9" key="1">
    <citation type="submission" date="2016-04" db="EMBL/GenBank/DDBJ databases">
        <title>A degradative enzymes factory behind the ericoid mycorrhizal symbiosis.</title>
        <authorList>
            <consortium name="DOE Joint Genome Institute"/>
            <person name="Martino E."/>
            <person name="Morin E."/>
            <person name="Grelet G."/>
            <person name="Kuo A."/>
            <person name="Kohler A."/>
            <person name="Daghino S."/>
            <person name="Barry K."/>
            <person name="Choi C."/>
            <person name="Cichocki N."/>
            <person name="Clum A."/>
            <person name="Copeland A."/>
            <person name="Hainaut M."/>
            <person name="Haridas S."/>
            <person name="Labutti K."/>
            <person name="Lindquist E."/>
            <person name="Lipzen A."/>
            <person name="Khouja H.-R."/>
            <person name="Murat C."/>
            <person name="Ohm R."/>
            <person name="Olson A."/>
            <person name="Spatafora J."/>
            <person name="Veneault-Fourrey C."/>
            <person name="Henrissat B."/>
            <person name="Grigoriev I."/>
            <person name="Martin F."/>
            <person name="Perotto S."/>
        </authorList>
    </citation>
    <scope>NUCLEOTIDE SEQUENCE [LARGE SCALE GENOMIC DNA]</scope>
    <source>
        <strain evidence="8 9">F</strain>
    </source>
</reference>
<dbReference type="InterPro" id="IPR001736">
    <property type="entry name" value="PLipase_D/transphosphatidylase"/>
</dbReference>
<keyword evidence="9" id="KW-1185">Reference proteome</keyword>
<evidence type="ECO:0000256" key="3">
    <source>
        <dbReference type="ARBA" id="ARBA00023098"/>
    </source>
</evidence>
<evidence type="ECO:0000259" key="7">
    <source>
        <dbReference type="PROSITE" id="PS50035"/>
    </source>
</evidence>
<evidence type="ECO:0000256" key="5">
    <source>
        <dbReference type="ARBA" id="ARBA00040549"/>
    </source>
</evidence>
<comment type="similarity">
    <text evidence="4">Belongs to the phospholipase D family. MitoPLD/Zucchini subfamily.</text>
</comment>
<dbReference type="STRING" id="1149755.A0A2J6R968"/>
<evidence type="ECO:0000256" key="2">
    <source>
        <dbReference type="ARBA" id="ARBA00022963"/>
    </source>
</evidence>
<dbReference type="PANTHER" id="PTHR43856">
    <property type="entry name" value="CARDIOLIPIN HYDROLASE"/>
    <property type="match status" value="1"/>
</dbReference>
<dbReference type="Gene3D" id="3.30.870.10">
    <property type="entry name" value="Endonuclease Chain A"/>
    <property type="match status" value="2"/>
</dbReference>
<dbReference type="PANTHER" id="PTHR43856:SF1">
    <property type="entry name" value="MITOCHONDRIAL CARDIOLIPIN HYDROLASE"/>
    <property type="match status" value="1"/>
</dbReference>
<dbReference type="AlphaFoldDB" id="A0A2J6R968"/>
<feature type="domain" description="PLD phosphodiesterase" evidence="7">
    <location>
        <begin position="529"/>
        <end position="560"/>
    </location>
</feature>
<dbReference type="CDD" id="cd09172">
    <property type="entry name" value="PLDc_Nuc_like_unchar1_1"/>
    <property type="match status" value="1"/>
</dbReference>
<dbReference type="CDD" id="cd09173">
    <property type="entry name" value="PLDc_Nuc_like_unchar1_2"/>
    <property type="match status" value="1"/>
</dbReference>
<dbReference type="OrthoDB" id="5205528at2759"/>
<name>A0A2J6R968_HYAVF</name>
<dbReference type="SUPFAM" id="SSF56024">
    <property type="entry name" value="Phospholipase D/nuclease"/>
    <property type="match status" value="2"/>
</dbReference>
<evidence type="ECO:0000256" key="4">
    <source>
        <dbReference type="ARBA" id="ARBA00038012"/>
    </source>
</evidence>
<sequence>MARTRKTPTKETPTRSTPSRVSKKKTAPKHKATPTAKGKGKGKGTTPRKKGKGTTTAPSTALTPATNASPPDFIVRGTNANALFTLTCYRGEGMCLLAMNWKQTTPPDNFVGFAIEYMEPDGTQFFPLTNRIAFPGANGQINPNTLSSRLSPFQMFRWIHFPSNASTPGIYTYRVTSVFMDGNGVISYGDFQEAGIELEAETYPGELNICFTRGFIASQAFVDQFGTNGGVGTLLPVSANASITFKSTDPQEETALAWMGFEARAAILNTLDAAIADSTAQVQVAAYDFNDPEIVSRLEQLKGRLKIIIDDSGAHKPAAASETKAAAMMASSAGAGNVQRQHMGDLQHNKTIVVNGDNTKIAIGGSTNLSWRGIYVQNNNAVVLQGANAVQIFSDAFDRLWASPNNPAGFNTTPSADWMSLGFSDVDAQVTFSPHSTSNAKLQGIATDISSTTSSLFYSLAFLYETPGVILNAIKQVTSEDNIFVYGLSDQAVGGLEIQLPNGNPPLAFPAALLTQVPPPFKQEATGGNGTRLHHKFVVIDFNTPSARVYTGSHNFSIAADTKNAENLFVIRDQRVATSFTVEAVAMFDHYEFRDQQANAKSAQPLELQVPPAAGSATKPWWDKYWSDPFKERDRELFGQ</sequence>
<keyword evidence="3" id="KW-0443">Lipid metabolism</keyword>
<feature type="compositionally biased region" description="Basic residues" evidence="6">
    <location>
        <begin position="21"/>
        <end position="52"/>
    </location>
</feature>
<keyword evidence="1" id="KW-0378">Hydrolase</keyword>
<evidence type="ECO:0000313" key="9">
    <source>
        <dbReference type="Proteomes" id="UP000235786"/>
    </source>
</evidence>
<gene>
    <name evidence="8" type="ORF">L207DRAFT_517142</name>
</gene>
<keyword evidence="2" id="KW-0442">Lipid degradation</keyword>
<evidence type="ECO:0000256" key="6">
    <source>
        <dbReference type="SAM" id="MobiDB-lite"/>
    </source>
</evidence>
<feature type="domain" description="PLD phosphodiesterase" evidence="7">
    <location>
        <begin position="343"/>
        <end position="373"/>
    </location>
</feature>
<proteinExistence type="inferred from homology"/>
<dbReference type="GO" id="GO:0016042">
    <property type="term" value="P:lipid catabolic process"/>
    <property type="evidence" value="ECO:0007669"/>
    <property type="project" value="UniProtKB-KW"/>
</dbReference>
<evidence type="ECO:0000313" key="8">
    <source>
        <dbReference type="EMBL" id="PMD35036.1"/>
    </source>
</evidence>
<feature type="compositionally biased region" description="Low complexity" evidence="6">
    <location>
        <begin position="53"/>
        <end position="71"/>
    </location>
</feature>
<dbReference type="PROSITE" id="PS50035">
    <property type="entry name" value="PLD"/>
    <property type="match status" value="2"/>
</dbReference>
<dbReference type="InterPro" id="IPR025202">
    <property type="entry name" value="PLD-like_dom"/>
</dbReference>
<dbReference type="EMBL" id="KZ613953">
    <property type="protein sequence ID" value="PMD35036.1"/>
    <property type="molecule type" value="Genomic_DNA"/>
</dbReference>
<dbReference type="GO" id="GO:0016891">
    <property type="term" value="F:RNA endonuclease activity producing 5'-phosphomonoesters, hydrolytic mechanism"/>
    <property type="evidence" value="ECO:0007669"/>
    <property type="project" value="TreeGrafter"/>
</dbReference>
<dbReference type="SMART" id="SM00155">
    <property type="entry name" value="PLDc"/>
    <property type="match status" value="2"/>
</dbReference>
<evidence type="ECO:0000256" key="1">
    <source>
        <dbReference type="ARBA" id="ARBA00022801"/>
    </source>
</evidence>
<feature type="region of interest" description="Disordered" evidence="6">
    <location>
        <begin position="603"/>
        <end position="623"/>
    </location>
</feature>